<dbReference type="PANTHER" id="PTHR42792:SF2">
    <property type="entry name" value="FLAGELLIN"/>
    <property type="match status" value="1"/>
</dbReference>
<dbReference type="PRINTS" id="PR00207">
    <property type="entry name" value="FLAGELLIN"/>
</dbReference>
<evidence type="ECO:0000259" key="6">
    <source>
        <dbReference type="Pfam" id="PF00669"/>
    </source>
</evidence>
<dbReference type="PANTHER" id="PTHR42792">
    <property type="entry name" value="FLAGELLIN"/>
    <property type="match status" value="1"/>
</dbReference>
<dbReference type="Proteomes" id="UP000682739">
    <property type="component" value="Chromosome"/>
</dbReference>
<evidence type="ECO:0000256" key="1">
    <source>
        <dbReference type="ARBA" id="ARBA00005709"/>
    </source>
</evidence>
<keyword evidence="5" id="KW-0175">Coiled coil</keyword>
<evidence type="ECO:0000259" key="7">
    <source>
        <dbReference type="Pfam" id="PF00700"/>
    </source>
</evidence>
<dbReference type="Gene3D" id="6.10.10.10">
    <property type="entry name" value="Flagellar export chaperone, C-terminal domain"/>
    <property type="match status" value="1"/>
</dbReference>
<dbReference type="GO" id="GO:0005198">
    <property type="term" value="F:structural molecule activity"/>
    <property type="evidence" value="ECO:0007669"/>
    <property type="project" value="UniProtKB-UniRule"/>
</dbReference>
<dbReference type="EMBL" id="CP072110">
    <property type="protein sequence ID" value="QTH63812.1"/>
    <property type="molecule type" value="Genomic_DNA"/>
</dbReference>
<dbReference type="InterPro" id="IPR046358">
    <property type="entry name" value="Flagellin_C"/>
</dbReference>
<dbReference type="InterPro" id="IPR001492">
    <property type="entry name" value="Flagellin"/>
</dbReference>
<comment type="similarity">
    <text evidence="1 4">Belongs to the bacterial flagellin family.</text>
</comment>
<dbReference type="Pfam" id="PF00700">
    <property type="entry name" value="Flagellin_C"/>
    <property type="match status" value="1"/>
</dbReference>
<dbReference type="GO" id="GO:0005576">
    <property type="term" value="C:extracellular region"/>
    <property type="evidence" value="ECO:0007669"/>
    <property type="project" value="UniProtKB-SubCell"/>
</dbReference>
<dbReference type="GO" id="GO:0009288">
    <property type="term" value="C:bacterial-type flagellum"/>
    <property type="evidence" value="ECO:0007669"/>
    <property type="project" value="UniProtKB-SubCell"/>
</dbReference>
<dbReference type="Gene3D" id="1.20.1330.10">
    <property type="entry name" value="f41 fragment of flagellin, N-terminal domain"/>
    <property type="match status" value="2"/>
</dbReference>
<dbReference type="AlphaFoldDB" id="A0A975DAZ2"/>
<keyword evidence="8" id="KW-0969">Cilium</keyword>
<feature type="domain" description="Flagellin N-terminal" evidence="6">
    <location>
        <begin position="3"/>
        <end position="138"/>
    </location>
</feature>
<feature type="coiled-coil region" evidence="5">
    <location>
        <begin position="517"/>
        <end position="551"/>
    </location>
</feature>
<keyword evidence="8" id="KW-0966">Cell projection</keyword>
<dbReference type="KEGG" id="psym:J1N51_14045"/>
<gene>
    <name evidence="8" type="ORF">J1N51_14045</name>
</gene>
<evidence type="ECO:0000256" key="2">
    <source>
        <dbReference type="ARBA" id="ARBA00022525"/>
    </source>
</evidence>
<keyword evidence="9" id="KW-1185">Reference proteome</keyword>
<dbReference type="InterPro" id="IPR001029">
    <property type="entry name" value="Flagellin_N"/>
</dbReference>
<evidence type="ECO:0000256" key="4">
    <source>
        <dbReference type="RuleBase" id="RU362073"/>
    </source>
</evidence>
<comment type="function">
    <text evidence="4">Flagellin is the subunit protein which polymerizes to form the filaments of bacterial flagella.</text>
</comment>
<dbReference type="RefSeq" id="WP_208831867.1">
    <property type="nucleotide sequence ID" value="NZ_CP072110.1"/>
</dbReference>
<organism evidence="8 9">
    <name type="scientific">Psychrosphaera ytuae</name>
    <dbReference type="NCBI Taxonomy" id="2820710"/>
    <lineage>
        <taxon>Bacteria</taxon>
        <taxon>Pseudomonadati</taxon>
        <taxon>Pseudomonadota</taxon>
        <taxon>Gammaproteobacteria</taxon>
        <taxon>Alteromonadales</taxon>
        <taxon>Pseudoalteromonadaceae</taxon>
        <taxon>Psychrosphaera</taxon>
    </lineage>
</organism>
<comment type="subcellular location">
    <subcellularLocation>
        <location evidence="4">Secreted</location>
    </subcellularLocation>
    <subcellularLocation>
        <location evidence="4">Bacterial flagellum</location>
    </subcellularLocation>
</comment>
<name>A0A975DAZ2_9GAMM</name>
<sequence length="589" mass="63268">MRVATNVSAIFQQRQLRKTEEGVAVSMERLSSGLRINNAGDDAAGLQISTRLTSQVNGMNVAIRNANDGISMNQVAEGALQQVTNNLFRMKDLALQAANGTYSKEDRKAVDEEFQALKAEIDRINDTTRFGDTKLFYENTGSLIDTVERDIVNGVQKTWFTESEAVIAERFGLLGRGSLKLDLEYVDGKSGTLAYVAAPAAAGPQYEQVMVIDMGDFQSSEDIFTDGALAGTVLHEMVHAVMNANMDMLNLKSWFKEGAAEVIRGADSELAQAIASAGSEAALLADFVGVNGLTSLPASPTNSQIRGVYQGGYVALRIIEDEIGETGIQDFMAALSDGETLDDAFNIASNGIWTNEAAFMTDIQAIEADGDAKFVNFIQDKMNLTNLDNGALGGRDAAGGDIREQTLIGAGAGRSNFNNYVVLKDGRNSTTDFDPVTNYYNPPGGEVRLEDYQTEINGAGGQAFTLQVGANSQELISFTMGSFTASSLGLAYSNVTDEPQFAAIAVDDALRIVDKQRAQLGATMNRLEKSINSLENQVENISASRARIRDADFAIETADLTKGQILRQASTTLLSQANQIPELALQLLA</sequence>
<dbReference type="SUPFAM" id="SSF64518">
    <property type="entry name" value="Phase 1 flagellin"/>
    <property type="match status" value="1"/>
</dbReference>
<dbReference type="InterPro" id="IPR042187">
    <property type="entry name" value="Flagellin_C_sub2"/>
</dbReference>
<evidence type="ECO:0000313" key="9">
    <source>
        <dbReference type="Proteomes" id="UP000682739"/>
    </source>
</evidence>
<evidence type="ECO:0000256" key="3">
    <source>
        <dbReference type="ARBA" id="ARBA00023143"/>
    </source>
</evidence>
<accession>A0A975DAZ2</accession>
<feature type="domain" description="Flagellin C-terminal" evidence="7">
    <location>
        <begin position="505"/>
        <end position="588"/>
    </location>
</feature>
<proteinExistence type="inferred from homology"/>
<keyword evidence="3 4" id="KW-0975">Bacterial flagellum</keyword>
<dbReference type="Pfam" id="PF00669">
    <property type="entry name" value="Flagellin_N"/>
    <property type="match status" value="1"/>
</dbReference>
<keyword evidence="2 4" id="KW-0964">Secreted</keyword>
<reference evidence="8" key="1">
    <citation type="submission" date="2021-03" db="EMBL/GenBank/DDBJ databases">
        <title>Description of Psychrosphaera ytuae sp. nov. isolated from deep sea sediment of South China Sea.</title>
        <authorList>
            <person name="Zhang J."/>
            <person name="Xu X.-D."/>
        </authorList>
    </citation>
    <scope>NUCLEOTIDE SEQUENCE</scope>
    <source>
        <strain evidence="8">MTZ26</strain>
    </source>
</reference>
<protein>
    <recommendedName>
        <fullName evidence="4">Flagellin</fullName>
    </recommendedName>
</protein>
<evidence type="ECO:0000256" key="5">
    <source>
        <dbReference type="SAM" id="Coils"/>
    </source>
</evidence>
<dbReference type="NCBIfam" id="NF033876">
    <property type="entry name" value="flagella_HExxH"/>
    <property type="match status" value="1"/>
</dbReference>
<keyword evidence="8" id="KW-0282">Flagellum</keyword>
<evidence type="ECO:0000313" key="8">
    <source>
        <dbReference type="EMBL" id="QTH63812.1"/>
    </source>
</evidence>